<feature type="compositionally biased region" description="Basic residues" evidence="2">
    <location>
        <begin position="285"/>
        <end position="294"/>
    </location>
</feature>
<name>I4EZA4_MODI5</name>
<evidence type="ECO:0000256" key="2">
    <source>
        <dbReference type="SAM" id="MobiDB-lite"/>
    </source>
</evidence>
<dbReference type="Gene3D" id="1.10.940.10">
    <property type="entry name" value="NusB-like"/>
    <property type="match status" value="1"/>
</dbReference>
<dbReference type="GO" id="GO:0006355">
    <property type="term" value="P:regulation of DNA-templated transcription"/>
    <property type="evidence" value="ECO:0007669"/>
    <property type="project" value="InterPro"/>
</dbReference>
<feature type="region of interest" description="Disordered" evidence="2">
    <location>
        <begin position="1"/>
        <end position="31"/>
    </location>
</feature>
<sequence>MTGPARRAGHKRRNDPGTGNQRPQSRRHRPVLDGARLTAYDVLDGVSSRDAYANLLLPQLLRERQLEPRDAAFATQLAYGTLRATGTLDAVLTTLVSRPLAELDRKVLDLLRLGAYQLVDLRVPAHAAVDTTVALTRAIVGTGASGLVNAVLRKVAAGGDRAAWLERLAPADEDARLSLRTDHPRWIVEAFRDALDDPAEIEAALLADDAAPEVHLVARHVDRDELATASGGEPVLVAVRGAAARRRPRQARRRPVRGGRGAGRGQPARRAGAGPRAAGGPGRRLAGHVRRPRRQGGAAGRRPPRRCAAHRRRPQRAPQRARARRAGRGGRRRGARRRRHGTGLAGRVLRPGAARRALHRAGGAPPPARGALAAHRGRRRAAGRAAAPAAGQRAGLGAARGSGGVRDLLAARGRDRGRRVRGRGPGRRRGAARRAAVPRGARAGPRGRRAAVAAPARHRRDVHGPAAPDGLRHRPGRLSTRPGSRRSG</sequence>
<evidence type="ECO:0000313" key="5">
    <source>
        <dbReference type="Proteomes" id="UP000006461"/>
    </source>
</evidence>
<dbReference type="STRING" id="477641.MODMU_3304"/>
<dbReference type="GO" id="GO:0003723">
    <property type="term" value="F:RNA binding"/>
    <property type="evidence" value="ECO:0007669"/>
    <property type="project" value="UniProtKB-KW"/>
</dbReference>
<dbReference type="InterPro" id="IPR035926">
    <property type="entry name" value="NusB-like_sf"/>
</dbReference>
<keyword evidence="4" id="KW-0489">Methyltransferase</keyword>
<keyword evidence="1" id="KW-0694">RNA-binding</keyword>
<dbReference type="PATRIC" id="fig|477641.3.peg.3126"/>
<dbReference type="EMBL" id="FO203431">
    <property type="protein sequence ID" value="CCH88717.1"/>
    <property type="molecule type" value="Genomic_DNA"/>
</dbReference>
<dbReference type="SUPFAM" id="SSF48013">
    <property type="entry name" value="NusB-like"/>
    <property type="match status" value="1"/>
</dbReference>
<organism evidence="4 5">
    <name type="scientific">Modestobacter italicus (strain DSM 44449 / CECT 9708 / BC 501)</name>
    <dbReference type="NCBI Taxonomy" id="2732864"/>
    <lineage>
        <taxon>Bacteria</taxon>
        <taxon>Bacillati</taxon>
        <taxon>Actinomycetota</taxon>
        <taxon>Actinomycetes</taxon>
        <taxon>Geodermatophilales</taxon>
        <taxon>Geodermatophilaceae</taxon>
        <taxon>Modestobacter</taxon>
    </lineage>
</organism>
<dbReference type="AlphaFoldDB" id="I4EZA4"/>
<feature type="compositionally biased region" description="Basic residues" evidence="2">
    <location>
        <begin position="302"/>
        <end position="341"/>
    </location>
</feature>
<reference evidence="4 5" key="1">
    <citation type="journal article" date="2012" name="J. Bacteriol.">
        <title>Genome Sequence of Radiation-Resistant Modestobacter marinus Strain BC501, a Representative Actinobacterium That Thrives on Calcareous Stone Surfaces.</title>
        <authorList>
            <person name="Normand P."/>
            <person name="Gury J."/>
            <person name="Pujic P."/>
            <person name="Chouaia B."/>
            <person name="Crotti E."/>
            <person name="Brusetti L."/>
            <person name="Daffonchio D."/>
            <person name="Vacherie B."/>
            <person name="Barbe V."/>
            <person name="Medigue C."/>
            <person name="Calteau A."/>
            <person name="Ghodhbane-Gtari F."/>
            <person name="Essoussi I."/>
            <person name="Nouioui I."/>
            <person name="Abbassi-Ghozzi I."/>
            <person name="Gtari M."/>
        </authorList>
    </citation>
    <scope>NUCLEOTIDE SEQUENCE [LARGE SCALE GENOMIC DNA]</scope>
    <source>
        <strain evidence="5">BC 501</strain>
    </source>
</reference>
<protein>
    <submittedName>
        <fullName evidence="4">Ribosomal RNA small subunit methyltransferase</fullName>
    </submittedName>
</protein>
<proteinExistence type="predicted"/>
<feature type="compositionally biased region" description="Low complexity" evidence="2">
    <location>
        <begin position="383"/>
        <end position="397"/>
    </location>
</feature>
<dbReference type="eggNOG" id="COG0781">
    <property type="taxonomic scope" value="Bacteria"/>
</dbReference>
<feature type="compositionally biased region" description="Low complexity" evidence="2">
    <location>
        <begin position="345"/>
        <end position="374"/>
    </location>
</feature>
<feature type="compositionally biased region" description="Low complexity" evidence="2">
    <location>
        <begin position="265"/>
        <end position="276"/>
    </location>
</feature>
<feature type="compositionally biased region" description="Basic residues" evidence="2">
    <location>
        <begin position="243"/>
        <end position="257"/>
    </location>
</feature>
<dbReference type="Pfam" id="PF01029">
    <property type="entry name" value="NusB"/>
    <property type="match status" value="1"/>
</dbReference>
<evidence type="ECO:0000256" key="1">
    <source>
        <dbReference type="ARBA" id="ARBA00022884"/>
    </source>
</evidence>
<dbReference type="InterPro" id="IPR006027">
    <property type="entry name" value="NusB_RsmB_TIM44"/>
</dbReference>
<dbReference type="Proteomes" id="UP000006461">
    <property type="component" value="Chromosome"/>
</dbReference>
<dbReference type="OMA" id="RTDHPRW"/>
<evidence type="ECO:0000259" key="3">
    <source>
        <dbReference type="Pfam" id="PF01029"/>
    </source>
</evidence>
<dbReference type="GO" id="GO:0008168">
    <property type="term" value="F:methyltransferase activity"/>
    <property type="evidence" value="ECO:0007669"/>
    <property type="project" value="UniProtKB-KW"/>
</dbReference>
<gene>
    <name evidence="4" type="ordered locus">MODMU_3304</name>
</gene>
<feature type="domain" description="NusB/RsmB/TIM44" evidence="3">
    <location>
        <begin position="35"/>
        <end position="156"/>
    </location>
</feature>
<accession>I4EZA4</accession>
<dbReference type="HOGENOM" id="CLU_558744_0_0_11"/>
<keyword evidence="5" id="KW-1185">Reference proteome</keyword>
<dbReference type="GO" id="GO:0032259">
    <property type="term" value="P:methylation"/>
    <property type="evidence" value="ECO:0007669"/>
    <property type="project" value="UniProtKB-KW"/>
</dbReference>
<evidence type="ECO:0000313" key="4">
    <source>
        <dbReference type="EMBL" id="CCH88717.1"/>
    </source>
</evidence>
<feature type="compositionally biased region" description="Low complexity" evidence="2">
    <location>
        <begin position="433"/>
        <end position="455"/>
    </location>
</feature>
<feature type="region of interest" description="Disordered" evidence="2">
    <location>
        <begin position="240"/>
        <end position="488"/>
    </location>
</feature>
<dbReference type="KEGG" id="mmar:MODMU_3304"/>
<keyword evidence="4" id="KW-0808">Transferase</keyword>
<feature type="compositionally biased region" description="Basic residues" evidence="2">
    <location>
        <begin position="415"/>
        <end position="432"/>
    </location>
</feature>